<evidence type="ECO:0000313" key="2">
    <source>
        <dbReference type="Proteomes" id="UP000001312"/>
    </source>
</evidence>
<name>A7EEC4_SCLS1</name>
<accession>A7EEC4</accession>
<dbReference type="GeneID" id="5491981"/>
<dbReference type="HOGENOM" id="CLU_2098294_0_0_1"/>
<reference evidence="2" key="1">
    <citation type="journal article" date="2011" name="PLoS Genet.">
        <title>Genomic analysis of the necrotrophic fungal pathogens Sclerotinia sclerotiorum and Botrytis cinerea.</title>
        <authorList>
            <person name="Amselem J."/>
            <person name="Cuomo C.A."/>
            <person name="van Kan J.A."/>
            <person name="Viaud M."/>
            <person name="Benito E.P."/>
            <person name="Couloux A."/>
            <person name="Coutinho P.M."/>
            <person name="de Vries R.P."/>
            <person name="Dyer P.S."/>
            <person name="Fillinger S."/>
            <person name="Fournier E."/>
            <person name="Gout L."/>
            <person name="Hahn M."/>
            <person name="Kohn L."/>
            <person name="Lapalu N."/>
            <person name="Plummer K.M."/>
            <person name="Pradier J.M."/>
            <person name="Quevillon E."/>
            <person name="Sharon A."/>
            <person name="Simon A."/>
            <person name="ten Have A."/>
            <person name="Tudzynski B."/>
            <person name="Tudzynski P."/>
            <person name="Wincker P."/>
            <person name="Andrew M."/>
            <person name="Anthouard V."/>
            <person name="Beever R.E."/>
            <person name="Beffa R."/>
            <person name="Benoit I."/>
            <person name="Bouzid O."/>
            <person name="Brault B."/>
            <person name="Chen Z."/>
            <person name="Choquer M."/>
            <person name="Collemare J."/>
            <person name="Cotton P."/>
            <person name="Danchin E.G."/>
            <person name="Da Silva C."/>
            <person name="Gautier A."/>
            <person name="Giraud C."/>
            <person name="Giraud T."/>
            <person name="Gonzalez C."/>
            <person name="Grossetete S."/>
            <person name="Guldener U."/>
            <person name="Henrissat B."/>
            <person name="Howlett B.J."/>
            <person name="Kodira C."/>
            <person name="Kretschmer M."/>
            <person name="Lappartient A."/>
            <person name="Leroch M."/>
            <person name="Levis C."/>
            <person name="Mauceli E."/>
            <person name="Neuveglise C."/>
            <person name="Oeser B."/>
            <person name="Pearson M."/>
            <person name="Poulain J."/>
            <person name="Poussereau N."/>
            <person name="Quesneville H."/>
            <person name="Rascle C."/>
            <person name="Schumacher J."/>
            <person name="Segurens B."/>
            <person name="Sexton A."/>
            <person name="Silva E."/>
            <person name="Sirven C."/>
            <person name="Soanes D.M."/>
            <person name="Talbot N.J."/>
            <person name="Templeton M."/>
            <person name="Yandava C."/>
            <person name="Yarden O."/>
            <person name="Zeng Q."/>
            <person name="Rollins J.A."/>
            <person name="Lebrun M.H."/>
            <person name="Dickman M."/>
        </authorList>
    </citation>
    <scope>NUCLEOTIDE SEQUENCE [LARGE SCALE GENOMIC DNA]</scope>
    <source>
        <strain evidence="2">ATCC 18683 / 1980 / Ss-1</strain>
    </source>
</reference>
<keyword evidence="2" id="KW-1185">Reference proteome</keyword>
<evidence type="ECO:0000313" key="1">
    <source>
        <dbReference type="EMBL" id="EDO01190.1"/>
    </source>
</evidence>
<proteinExistence type="predicted"/>
<dbReference type="RefSeq" id="XP_001595575.1">
    <property type="nucleotide sequence ID" value="XM_001595525.1"/>
</dbReference>
<sequence>MKRQKIFSRWLTRSVHSLVAFMVRDGLRHVQDKEFEVSWMFDRICRLPEDMQPPGWPNLLNEPVRCEVMSVFVYQKYAVIISVPVTSCRRERWCSINRYISWDENGGFERQDSDAG</sequence>
<gene>
    <name evidence="1" type="ORF">SS1G_03664</name>
</gene>
<organism evidence="1 2">
    <name type="scientific">Sclerotinia sclerotiorum (strain ATCC 18683 / 1980 / Ss-1)</name>
    <name type="common">White mold</name>
    <name type="synonym">Whetzelinia sclerotiorum</name>
    <dbReference type="NCBI Taxonomy" id="665079"/>
    <lineage>
        <taxon>Eukaryota</taxon>
        <taxon>Fungi</taxon>
        <taxon>Dikarya</taxon>
        <taxon>Ascomycota</taxon>
        <taxon>Pezizomycotina</taxon>
        <taxon>Leotiomycetes</taxon>
        <taxon>Helotiales</taxon>
        <taxon>Sclerotiniaceae</taxon>
        <taxon>Sclerotinia</taxon>
    </lineage>
</organism>
<dbReference type="KEGG" id="ssl:SS1G_03664"/>
<dbReference type="Proteomes" id="UP000001312">
    <property type="component" value="Unassembled WGS sequence"/>
</dbReference>
<dbReference type="EMBL" id="CH476624">
    <property type="protein sequence ID" value="EDO01190.1"/>
    <property type="molecule type" value="Genomic_DNA"/>
</dbReference>
<dbReference type="AlphaFoldDB" id="A7EEC4"/>
<protein>
    <submittedName>
        <fullName evidence="1">Uncharacterized protein</fullName>
    </submittedName>
</protein>
<dbReference type="InParanoid" id="A7EEC4"/>